<dbReference type="SUPFAM" id="SSF54909">
    <property type="entry name" value="Dimeric alpha+beta barrel"/>
    <property type="match status" value="2"/>
</dbReference>
<dbReference type="Proteomes" id="UP001592581">
    <property type="component" value="Unassembled WGS sequence"/>
</dbReference>
<dbReference type="InterPro" id="IPR036390">
    <property type="entry name" value="WH_DNA-bd_sf"/>
</dbReference>
<evidence type="ECO:0000256" key="2">
    <source>
        <dbReference type="ARBA" id="ARBA00023125"/>
    </source>
</evidence>
<evidence type="ECO:0000259" key="5">
    <source>
        <dbReference type="Pfam" id="PF13404"/>
    </source>
</evidence>
<feature type="domain" description="HTH asnC-type" evidence="5">
    <location>
        <begin position="4"/>
        <end position="42"/>
    </location>
</feature>
<dbReference type="Gene3D" id="1.10.10.10">
    <property type="entry name" value="Winged helix-like DNA-binding domain superfamily/Winged helix DNA-binding domain"/>
    <property type="match status" value="2"/>
</dbReference>
<dbReference type="EMBL" id="JBEUKS010000001">
    <property type="protein sequence ID" value="MFC1437063.1"/>
    <property type="molecule type" value="Genomic_DNA"/>
</dbReference>
<keyword evidence="3" id="KW-0804">Transcription</keyword>
<evidence type="ECO:0000313" key="6">
    <source>
        <dbReference type="EMBL" id="MFC1437063.1"/>
    </source>
</evidence>
<dbReference type="PANTHER" id="PTHR30154:SF34">
    <property type="entry name" value="TRANSCRIPTIONAL REGULATOR AZLB"/>
    <property type="match status" value="1"/>
</dbReference>
<feature type="domain" description="Transcription regulator AsnC/Lrp ligand binding" evidence="4">
    <location>
        <begin position="70"/>
        <end position="133"/>
    </location>
</feature>
<evidence type="ECO:0000259" key="4">
    <source>
        <dbReference type="Pfam" id="PF01037"/>
    </source>
</evidence>
<proteinExistence type="predicted"/>
<evidence type="ECO:0000256" key="1">
    <source>
        <dbReference type="ARBA" id="ARBA00023015"/>
    </source>
</evidence>
<protein>
    <submittedName>
        <fullName evidence="6">Lrp/AsnC family transcriptional regulator</fullName>
    </submittedName>
</protein>
<dbReference type="SUPFAM" id="SSF46785">
    <property type="entry name" value="Winged helix' DNA-binding domain"/>
    <property type="match status" value="1"/>
</dbReference>
<dbReference type="InterPro" id="IPR000485">
    <property type="entry name" value="AsnC-type_HTH_dom"/>
</dbReference>
<accession>A0ABV6XFN0</accession>
<keyword evidence="2" id="KW-0238">DNA-binding</keyword>
<reference evidence="6 7" key="1">
    <citation type="submission" date="2024-06" db="EMBL/GenBank/DDBJ databases">
        <authorList>
            <person name="Lee S.D."/>
        </authorList>
    </citation>
    <scope>NUCLEOTIDE SEQUENCE [LARGE SCALE GENOMIC DNA]</scope>
    <source>
        <strain evidence="6 7">N1-10</strain>
    </source>
</reference>
<dbReference type="SMART" id="SM00344">
    <property type="entry name" value="HTH_ASNC"/>
    <property type="match status" value="2"/>
</dbReference>
<gene>
    <name evidence="6" type="ORF">ABUW04_02245</name>
</gene>
<dbReference type="RefSeq" id="WP_380562126.1">
    <property type="nucleotide sequence ID" value="NZ_JBEUKS010000001.1"/>
</dbReference>
<name>A0ABV6XFN0_9ACTN</name>
<sequence>MLSEDDLALTNALQVRPRATWAELAEVLGCTEATAARRWQRLSESGSAWVTAVPGPGSSACVAFVGLLCDSGRRGEVAAALAQDPAAVTVELAAGSHDLIIEVITPDLAALSRYLLDRVDRLPGMTRSTVFLATNVVTEASRWRLDALQPSQSTALRGMSRDTKAEAGARPVSPLDQRLLLGLSQDGRRSWQHLAEQARTSPATARRRLERLLSTGEATLRCDVAGPLVRRPVTAMLWIDVPAPARDGIARQLTSLAPVRFIATIAGTHNLLVTVWLRGVEEIHRLEAELLLKHPQLTVADRTVILRSVKRMGHLLDPEGRTAGTVPLGPWATE</sequence>
<dbReference type="InterPro" id="IPR036388">
    <property type="entry name" value="WH-like_DNA-bd_sf"/>
</dbReference>
<dbReference type="Pfam" id="PF01037">
    <property type="entry name" value="AsnC_trans_reg"/>
    <property type="match status" value="1"/>
</dbReference>
<comment type="caution">
    <text evidence="6">The sequence shown here is derived from an EMBL/GenBank/DDBJ whole genome shotgun (WGS) entry which is preliminary data.</text>
</comment>
<dbReference type="InterPro" id="IPR011008">
    <property type="entry name" value="Dimeric_a/b-barrel"/>
</dbReference>
<evidence type="ECO:0000256" key="3">
    <source>
        <dbReference type="ARBA" id="ARBA00023163"/>
    </source>
</evidence>
<dbReference type="InterPro" id="IPR019888">
    <property type="entry name" value="Tscrpt_reg_AsnC-like"/>
</dbReference>
<feature type="domain" description="HTH asnC-type" evidence="5">
    <location>
        <begin position="175"/>
        <end position="212"/>
    </location>
</feature>
<evidence type="ECO:0000313" key="7">
    <source>
        <dbReference type="Proteomes" id="UP001592581"/>
    </source>
</evidence>
<dbReference type="PANTHER" id="PTHR30154">
    <property type="entry name" value="LEUCINE-RESPONSIVE REGULATORY PROTEIN"/>
    <property type="match status" value="1"/>
</dbReference>
<keyword evidence="1" id="KW-0805">Transcription regulation</keyword>
<keyword evidence="7" id="KW-1185">Reference proteome</keyword>
<dbReference type="Gene3D" id="3.30.70.920">
    <property type="match status" value="2"/>
</dbReference>
<dbReference type="Pfam" id="PF13404">
    <property type="entry name" value="HTH_AsnC-type"/>
    <property type="match status" value="2"/>
</dbReference>
<organism evidence="6 7">
    <name type="scientific">Streptacidiphilus jeojiensis</name>
    <dbReference type="NCBI Taxonomy" id="3229225"/>
    <lineage>
        <taxon>Bacteria</taxon>
        <taxon>Bacillati</taxon>
        <taxon>Actinomycetota</taxon>
        <taxon>Actinomycetes</taxon>
        <taxon>Kitasatosporales</taxon>
        <taxon>Streptomycetaceae</taxon>
        <taxon>Streptacidiphilus</taxon>
    </lineage>
</organism>
<dbReference type="InterPro" id="IPR019887">
    <property type="entry name" value="Tscrpt_reg_AsnC/Lrp_C"/>
</dbReference>